<feature type="coiled-coil region" evidence="2">
    <location>
        <begin position="178"/>
        <end position="205"/>
    </location>
</feature>
<dbReference type="AlphaFoldDB" id="A0A8J6PKZ4"/>
<keyword evidence="3" id="KW-0812">Transmembrane</keyword>
<organism evidence="5 6">
    <name type="scientific">Taishania pollutisoli</name>
    <dbReference type="NCBI Taxonomy" id="2766479"/>
    <lineage>
        <taxon>Bacteria</taxon>
        <taxon>Pseudomonadati</taxon>
        <taxon>Bacteroidota</taxon>
        <taxon>Flavobacteriia</taxon>
        <taxon>Flavobacteriales</taxon>
        <taxon>Crocinitomicaceae</taxon>
        <taxon>Taishania</taxon>
    </lineage>
</organism>
<name>A0A8J6PKZ4_9FLAO</name>
<dbReference type="GO" id="GO:0016020">
    <property type="term" value="C:membrane"/>
    <property type="evidence" value="ECO:0007669"/>
    <property type="project" value="UniProtKB-SubCell"/>
</dbReference>
<dbReference type="CDD" id="cd03407">
    <property type="entry name" value="SPFH_like_u4"/>
    <property type="match status" value="1"/>
</dbReference>
<dbReference type="InterPro" id="IPR036013">
    <property type="entry name" value="Band_7/SPFH_dom_sf"/>
</dbReference>
<evidence type="ECO:0000256" key="2">
    <source>
        <dbReference type="SAM" id="Coils"/>
    </source>
</evidence>
<dbReference type="PRINTS" id="PR00721">
    <property type="entry name" value="STOMATIN"/>
</dbReference>
<proteinExistence type="predicted"/>
<gene>
    <name evidence="5" type="ORF">H9Y05_13870</name>
</gene>
<evidence type="ECO:0000256" key="3">
    <source>
        <dbReference type="SAM" id="Phobius"/>
    </source>
</evidence>
<evidence type="ECO:0000259" key="4">
    <source>
        <dbReference type="SMART" id="SM00244"/>
    </source>
</evidence>
<dbReference type="Pfam" id="PF01145">
    <property type="entry name" value="Band_7"/>
    <property type="match status" value="1"/>
</dbReference>
<dbReference type="InterPro" id="IPR001107">
    <property type="entry name" value="Band_7"/>
</dbReference>
<dbReference type="SMART" id="SM00244">
    <property type="entry name" value="PHB"/>
    <property type="match status" value="1"/>
</dbReference>
<comment type="caution">
    <text evidence="5">The sequence shown here is derived from an EMBL/GenBank/DDBJ whole genome shotgun (WGS) entry which is preliminary data.</text>
</comment>
<comment type="subcellular location">
    <subcellularLocation>
        <location evidence="1">Membrane</location>
        <topology evidence="1">Single-pass membrane protein</topology>
    </subcellularLocation>
</comment>
<dbReference type="SUPFAM" id="SSF117892">
    <property type="entry name" value="Band 7/SPFH domain"/>
    <property type="match status" value="1"/>
</dbReference>
<accession>A0A8J6PKZ4</accession>
<reference evidence="5" key="1">
    <citation type="submission" date="2020-09" db="EMBL/GenBank/DDBJ databases">
        <title>Taishania pollutisoli gen. nov., sp. nov., Isolated from Tetrabromobisphenol A-Contaminated Soil.</title>
        <authorList>
            <person name="Chen Q."/>
        </authorList>
    </citation>
    <scope>NUCLEOTIDE SEQUENCE</scope>
    <source>
        <strain evidence="5">CZZ-1</strain>
    </source>
</reference>
<dbReference type="InterPro" id="IPR001972">
    <property type="entry name" value="Stomatin_HflK_fam"/>
</dbReference>
<feature type="transmembrane region" description="Helical" evidence="3">
    <location>
        <begin position="12"/>
        <end position="32"/>
    </location>
</feature>
<evidence type="ECO:0000313" key="5">
    <source>
        <dbReference type="EMBL" id="MBC9813559.1"/>
    </source>
</evidence>
<dbReference type="Proteomes" id="UP000652681">
    <property type="component" value="Unassembled WGS sequence"/>
</dbReference>
<keyword evidence="2" id="KW-0175">Coiled coil</keyword>
<keyword evidence="3" id="KW-0472">Membrane</keyword>
<dbReference type="PANTHER" id="PTHR43327">
    <property type="entry name" value="STOMATIN-LIKE PROTEIN 2, MITOCHONDRIAL"/>
    <property type="match status" value="1"/>
</dbReference>
<evidence type="ECO:0000313" key="6">
    <source>
        <dbReference type="Proteomes" id="UP000652681"/>
    </source>
</evidence>
<protein>
    <submittedName>
        <fullName evidence="5">SPFH domain-containing protein</fullName>
    </submittedName>
</protein>
<dbReference type="PANTHER" id="PTHR43327:SF31">
    <property type="entry name" value="HYPERSENSITIVE-INDUCED RESPONSE PROTEIN 2"/>
    <property type="match status" value="1"/>
</dbReference>
<dbReference type="EMBL" id="JACVEL010000011">
    <property type="protein sequence ID" value="MBC9813559.1"/>
    <property type="molecule type" value="Genomic_DNA"/>
</dbReference>
<dbReference type="RefSeq" id="WP_163491548.1">
    <property type="nucleotide sequence ID" value="NZ_JACVEL010000011.1"/>
</dbReference>
<keyword evidence="6" id="KW-1185">Reference proteome</keyword>
<dbReference type="Gene3D" id="3.30.479.30">
    <property type="entry name" value="Band 7 domain"/>
    <property type="match status" value="1"/>
</dbReference>
<evidence type="ECO:0000256" key="1">
    <source>
        <dbReference type="ARBA" id="ARBA00004167"/>
    </source>
</evidence>
<keyword evidence="3" id="KW-1133">Transmembrane helix</keyword>
<feature type="domain" description="Band 7" evidence="4">
    <location>
        <begin position="27"/>
        <end position="186"/>
    </location>
</feature>
<dbReference type="InterPro" id="IPR050710">
    <property type="entry name" value="Band7/mec-2_domain"/>
</dbReference>
<sequence>MGDQVTLPLGLFSNIFWIVLGIVLIVKAIIIVREQTAVIVERLGKFNRVANSGFGLIIPFIDRKTATVNLRVQQLDVEIETKTKDDVFVHLQVSVQYKISRDKIKEAYYSLDNPRNQIASYVFDDVRAEVPKLELDDVFAKKEDIAIAVQQNIAESMQEYGYVIIKALITDINPDAKVKESMNRINAAKREKEAALEEGEAKKIKIIKEAEAEAESKRLAGEGIAQQRLEIVRGFKESVEDFKRSMDNVTHEEIMQFVLMTQYFDTIKDIGSNSKNSAILMPHSPGGMKDFQDQVIQGTFIGNQMKDFSTARKSGEK</sequence>